<gene>
    <name evidence="2" type="ORF">CK936_32515</name>
</gene>
<protein>
    <recommendedName>
        <fullName evidence="4">Lipoprotein</fullName>
    </recommendedName>
</protein>
<comment type="caution">
    <text evidence="2">The sequence shown here is derived from an EMBL/GenBank/DDBJ whole genome shotgun (WGS) entry which is preliminary data.</text>
</comment>
<accession>A0A2A2D0G2</accession>
<evidence type="ECO:0000313" key="3">
    <source>
        <dbReference type="Proteomes" id="UP000218944"/>
    </source>
</evidence>
<feature type="signal peptide" evidence="1">
    <location>
        <begin position="1"/>
        <end position="15"/>
    </location>
</feature>
<evidence type="ECO:0000256" key="1">
    <source>
        <dbReference type="SAM" id="SignalP"/>
    </source>
</evidence>
<dbReference type="EMBL" id="NSJV01000606">
    <property type="protein sequence ID" value="PAU44906.1"/>
    <property type="molecule type" value="Genomic_DNA"/>
</dbReference>
<keyword evidence="1" id="KW-0732">Signal</keyword>
<dbReference type="AlphaFoldDB" id="A0A2A2D0G2"/>
<feature type="chain" id="PRO_5012155020" description="Lipoprotein" evidence="1">
    <location>
        <begin position="16"/>
        <end position="158"/>
    </location>
</feature>
<evidence type="ECO:0008006" key="4">
    <source>
        <dbReference type="Google" id="ProtNLM"/>
    </source>
</evidence>
<proteinExistence type="predicted"/>
<reference evidence="2 3" key="1">
    <citation type="submission" date="2017-08" db="EMBL/GenBank/DDBJ databases">
        <title>Genome sequence of Streptomyces albireticuli NRRL B-1670.</title>
        <authorList>
            <person name="Graham D.E."/>
            <person name="Mahan K.M."/>
            <person name="Klingeman D.M."/>
            <person name="Hettich R.L."/>
            <person name="Parry R.J."/>
            <person name="Spain J.C."/>
        </authorList>
    </citation>
    <scope>NUCLEOTIDE SEQUENCE [LARGE SCALE GENOMIC DNA]</scope>
    <source>
        <strain evidence="2 3">NRRL B-1670</strain>
    </source>
</reference>
<keyword evidence="3" id="KW-1185">Reference proteome</keyword>
<name>A0A2A2D0G2_9ACTN</name>
<sequence length="158" mass="14664">MTAGLAVLAAPAAGAATVSVGYTCAGPGAPSGVQPVQISMTAPASVPVGGTAELSVDVTTSIKAPLTLPARSVTGELGITLGGAASGSVTATGFTNAAVVPSGTAVKVTGGKAAVKLDAAGTATFAPGKASVHVFGVTVECVVSGTAPVAATTEVTTG</sequence>
<organism evidence="2 3">
    <name type="scientific">Streptomyces albireticuli</name>
    <dbReference type="NCBI Taxonomy" id="1940"/>
    <lineage>
        <taxon>Bacteria</taxon>
        <taxon>Bacillati</taxon>
        <taxon>Actinomycetota</taxon>
        <taxon>Actinomycetes</taxon>
        <taxon>Kitasatosporales</taxon>
        <taxon>Streptomycetaceae</taxon>
        <taxon>Streptomyces</taxon>
    </lineage>
</organism>
<dbReference type="Proteomes" id="UP000218944">
    <property type="component" value="Unassembled WGS sequence"/>
</dbReference>
<evidence type="ECO:0000313" key="2">
    <source>
        <dbReference type="EMBL" id="PAU44906.1"/>
    </source>
</evidence>